<proteinExistence type="inferred from homology"/>
<keyword evidence="3 8" id="KW-0560">Oxidoreductase</keyword>
<comment type="caution">
    <text evidence="8">The sequence shown here is derived from an EMBL/GenBank/DDBJ whole genome shotgun (WGS) entry which is preliminary data.</text>
</comment>
<name>A0A852X654_9MICO</name>
<dbReference type="Gene3D" id="3.20.20.100">
    <property type="entry name" value="NADP-dependent oxidoreductase domain"/>
    <property type="match status" value="1"/>
</dbReference>
<dbReference type="PRINTS" id="PR00069">
    <property type="entry name" value="ALDKETRDTASE"/>
</dbReference>
<comment type="similarity">
    <text evidence="1">Belongs to the aldo/keto reductase family.</text>
</comment>
<dbReference type="InterPro" id="IPR020471">
    <property type="entry name" value="AKR"/>
</dbReference>
<dbReference type="Proteomes" id="UP000592181">
    <property type="component" value="Unassembled WGS sequence"/>
</dbReference>
<feature type="binding site" evidence="5">
    <location>
        <position position="113"/>
    </location>
    <ligand>
        <name>substrate</name>
    </ligand>
</feature>
<evidence type="ECO:0000256" key="6">
    <source>
        <dbReference type="PIRSR" id="PIRSR000097-3"/>
    </source>
</evidence>
<dbReference type="PANTHER" id="PTHR43827:SF3">
    <property type="entry name" value="NADP-DEPENDENT OXIDOREDUCTASE DOMAIN-CONTAINING PROTEIN"/>
    <property type="match status" value="1"/>
</dbReference>
<keyword evidence="9" id="KW-1185">Reference proteome</keyword>
<accession>A0A852X654</accession>
<dbReference type="FunFam" id="3.20.20.100:FF:000002">
    <property type="entry name" value="2,5-diketo-D-gluconic acid reductase A"/>
    <property type="match status" value="1"/>
</dbReference>
<protein>
    <submittedName>
        <fullName evidence="8">2,5-diketo-D-gluconate reductase A</fullName>
        <ecNumber evidence="8">1.1.1.346</ecNumber>
    </submittedName>
</protein>
<evidence type="ECO:0000313" key="8">
    <source>
        <dbReference type="EMBL" id="NYG35684.1"/>
    </source>
</evidence>
<dbReference type="PROSITE" id="PS00062">
    <property type="entry name" value="ALDOKETO_REDUCTASE_2"/>
    <property type="match status" value="1"/>
</dbReference>
<evidence type="ECO:0000256" key="1">
    <source>
        <dbReference type="ARBA" id="ARBA00007905"/>
    </source>
</evidence>
<reference evidence="8 9" key="1">
    <citation type="submission" date="2020-07" db="EMBL/GenBank/DDBJ databases">
        <title>Sequencing the genomes of 1000 actinobacteria strains.</title>
        <authorList>
            <person name="Klenk H.-P."/>
        </authorList>
    </citation>
    <scope>NUCLEOTIDE SEQUENCE [LARGE SCALE GENOMIC DNA]</scope>
    <source>
        <strain evidence="8 9">DSM 24723</strain>
    </source>
</reference>
<evidence type="ECO:0000256" key="2">
    <source>
        <dbReference type="ARBA" id="ARBA00022857"/>
    </source>
</evidence>
<sequence length="285" mass="30550">MTASPLTPLTTPSGTVSIPQLGFGVFQVDDDGVVAPVTAALEAGYRHIDTAKVYGNEAGVGRALADSPVAREDVFVTTKLWNADQGDHGTARAALTGSLERLGLEQADLYLIHWPMPSVDRYVQSWQALRTLRDEGLTRAIGVCNFDIEHLQRLHDETGEWPAINQVELHPYLAQAELRAFHEEHGIVTEAWAPIGQGSGLLDDEVIAQVAAKHGITPAQAVIAWHLAIGNVVIPKSVTPSRIVENHASLDVRLDEDDVAAISGLDRGGRIGPVPADFAYDAPGS</sequence>
<gene>
    <name evidence="8" type="ORF">BJY28_000153</name>
</gene>
<dbReference type="EC" id="1.1.1.346" evidence="8"/>
<dbReference type="InterPro" id="IPR018170">
    <property type="entry name" value="Aldo/ket_reductase_CS"/>
</dbReference>
<dbReference type="AlphaFoldDB" id="A0A852X654"/>
<evidence type="ECO:0000313" key="9">
    <source>
        <dbReference type="Proteomes" id="UP000592181"/>
    </source>
</evidence>
<feature type="active site" description="Proton donor" evidence="4">
    <location>
        <position position="54"/>
    </location>
</feature>
<dbReference type="RefSeq" id="WP_179461315.1">
    <property type="nucleotide sequence ID" value="NZ_JACBZX010000001.1"/>
</dbReference>
<dbReference type="SUPFAM" id="SSF51430">
    <property type="entry name" value="NAD(P)-linked oxidoreductase"/>
    <property type="match status" value="1"/>
</dbReference>
<organism evidence="8 9">
    <name type="scientific">Janibacter alkaliphilus</name>
    <dbReference type="NCBI Taxonomy" id="1069963"/>
    <lineage>
        <taxon>Bacteria</taxon>
        <taxon>Bacillati</taxon>
        <taxon>Actinomycetota</taxon>
        <taxon>Actinomycetes</taxon>
        <taxon>Micrococcales</taxon>
        <taxon>Intrasporangiaceae</taxon>
        <taxon>Janibacter</taxon>
    </lineage>
</organism>
<keyword evidence="2" id="KW-0521">NADP</keyword>
<dbReference type="PANTHER" id="PTHR43827">
    <property type="entry name" value="2,5-DIKETO-D-GLUCONIC ACID REDUCTASE"/>
    <property type="match status" value="1"/>
</dbReference>
<evidence type="ECO:0000259" key="7">
    <source>
        <dbReference type="Pfam" id="PF00248"/>
    </source>
</evidence>
<evidence type="ECO:0000256" key="5">
    <source>
        <dbReference type="PIRSR" id="PIRSR000097-2"/>
    </source>
</evidence>
<dbReference type="PIRSF" id="PIRSF000097">
    <property type="entry name" value="AKR"/>
    <property type="match status" value="1"/>
</dbReference>
<dbReference type="PROSITE" id="PS00798">
    <property type="entry name" value="ALDOKETO_REDUCTASE_1"/>
    <property type="match status" value="1"/>
</dbReference>
<dbReference type="InterPro" id="IPR036812">
    <property type="entry name" value="NAD(P)_OxRdtase_dom_sf"/>
</dbReference>
<feature type="domain" description="NADP-dependent oxidoreductase" evidence="7">
    <location>
        <begin position="27"/>
        <end position="265"/>
    </location>
</feature>
<dbReference type="Pfam" id="PF00248">
    <property type="entry name" value="Aldo_ket_red"/>
    <property type="match status" value="1"/>
</dbReference>
<dbReference type="GO" id="GO:0016616">
    <property type="term" value="F:oxidoreductase activity, acting on the CH-OH group of donors, NAD or NADP as acceptor"/>
    <property type="evidence" value="ECO:0007669"/>
    <property type="project" value="UniProtKB-ARBA"/>
</dbReference>
<dbReference type="InterPro" id="IPR023210">
    <property type="entry name" value="NADP_OxRdtase_dom"/>
</dbReference>
<dbReference type="EMBL" id="JACBZX010000001">
    <property type="protein sequence ID" value="NYG35684.1"/>
    <property type="molecule type" value="Genomic_DNA"/>
</dbReference>
<feature type="site" description="Lowers pKa of active site Tyr" evidence="6">
    <location>
        <position position="79"/>
    </location>
</feature>
<evidence type="ECO:0000256" key="4">
    <source>
        <dbReference type="PIRSR" id="PIRSR000097-1"/>
    </source>
</evidence>
<evidence type="ECO:0000256" key="3">
    <source>
        <dbReference type="ARBA" id="ARBA00023002"/>
    </source>
</evidence>